<name>A0AAW1S7D0_9CHLO</name>
<dbReference type="SUPFAM" id="SSF55021">
    <property type="entry name" value="ACT-like"/>
    <property type="match status" value="2"/>
</dbReference>
<dbReference type="InterPro" id="IPR045865">
    <property type="entry name" value="ACT-like_dom_sf"/>
</dbReference>
<accession>A0AAW1S7D0</accession>
<dbReference type="PROSITE" id="PS00857">
    <property type="entry name" value="PREPHENATE_DEHYDR_1"/>
    <property type="match status" value="2"/>
</dbReference>
<dbReference type="GO" id="GO:0004664">
    <property type="term" value="F:prephenate dehydratase activity"/>
    <property type="evidence" value="ECO:0007669"/>
    <property type="project" value="InterPro"/>
</dbReference>
<dbReference type="PROSITE" id="PS51671">
    <property type="entry name" value="ACT"/>
    <property type="match status" value="2"/>
</dbReference>
<dbReference type="NCBIfam" id="NF008865">
    <property type="entry name" value="PRK11898.1"/>
    <property type="match status" value="1"/>
</dbReference>
<keyword evidence="5" id="KW-0584">Phenylalanine biosynthesis</keyword>
<comment type="pathway">
    <text evidence="1">Amino-acid biosynthesis; L-phenylalanine biosynthesis; L-phenylalanine from L-arogenate: step 1/1.</text>
</comment>
<dbReference type="PROSITE" id="PS51171">
    <property type="entry name" value="PREPHENATE_DEHYDR_3"/>
    <property type="match status" value="2"/>
</dbReference>
<dbReference type="EC" id="4.2.1.91" evidence="2"/>
<evidence type="ECO:0000313" key="9">
    <source>
        <dbReference type="EMBL" id="KAK9841834.1"/>
    </source>
</evidence>
<proteinExistence type="predicted"/>
<dbReference type="GO" id="GO:0009094">
    <property type="term" value="P:L-phenylalanine biosynthetic process"/>
    <property type="evidence" value="ECO:0007669"/>
    <property type="project" value="UniProtKB-KW"/>
</dbReference>
<keyword evidence="4" id="KW-0057">Aromatic amino acid biosynthesis</keyword>
<dbReference type="SUPFAM" id="SSF53850">
    <property type="entry name" value="Periplasmic binding protein-like II"/>
    <property type="match status" value="2"/>
</dbReference>
<dbReference type="PANTHER" id="PTHR21022:SF19">
    <property type="entry name" value="PREPHENATE DEHYDRATASE-RELATED"/>
    <property type="match status" value="1"/>
</dbReference>
<evidence type="ECO:0000256" key="1">
    <source>
        <dbReference type="ARBA" id="ARBA00004929"/>
    </source>
</evidence>
<evidence type="ECO:0000256" key="2">
    <source>
        <dbReference type="ARBA" id="ARBA00013259"/>
    </source>
</evidence>
<reference evidence="9 10" key="1">
    <citation type="journal article" date="2024" name="Nat. Commun.">
        <title>Phylogenomics reveals the evolutionary origins of lichenization in chlorophyte algae.</title>
        <authorList>
            <person name="Puginier C."/>
            <person name="Libourel C."/>
            <person name="Otte J."/>
            <person name="Skaloud P."/>
            <person name="Haon M."/>
            <person name="Grisel S."/>
            <person name="Petersen M."/>
            <person name="Berrin J.G."/>
            <person name="Delaux P.M."/>
            <person name="Dal Grande F."/>
            <person name="Keller J."/>
        </authorList>
    </citation>
    <scope>NUCLEOTIDE SEQUENCE [LARGE SCALE GENOMIC DNA]</scope>
    <source>
        <strain evidence="9 10">SAG 245.80</strain>
    </source>
</reference>
<evidence type="ECO:0000313" key="10">
    <source>
        <dbReference type="Proteomes" id="UP001445335"/>
    </source>
</evidence>
<dbReference type="GO" id="GO:0009507">
    <property type="term" value="C:chloroplast"/>
    <property type="evidence" value="ECO:0007669"/>
    <property type="project" value="TreeGrafter"/>
</dbReference>
<evidence type="ECO:0000256" key="6">
    <source>
        <dbReference type="ARBA" id="ARBA00023239"/>
    </source>
</evidence>
<dbReference type="GO" id="GO:0047769">
    <property type="term" value="F:arogenate dehydratase activity"/>
    <property type="evidence" value="ECO:0007669"/>
    <property type="project" value="UniProtKB-EC"/>
</dbReference>
<protein>
    <recommendedName>
        <fullName evidence="2">arogenate dehydratase</fullName>
        <ecNumber evidence="2">4.2.1.91</ecNumber>
    </recommendedName>
</protein>
<evidence type="ECO:0000259" key="8">
    <source>
        <dbReference type="PROSITE" id="PS51671"/>
    </source>
</evidence>
<gene>
    <name evidence="9" type="ORF">WJX81_006128</name>
</gene>
<dbReference type="Pfam" id="PF00800">
    <property type="entry name" value="PDT"/>
    <property type="match status" value="2"/>
</dbReference>
<dbReference type="AlphaFoldDB" id="A0AAW1S7D0"/>
<dbReference type="InterPro" id="IPR002912">
    <property type="entry name" value="ACT_dom"/>
</dbReference>
<feature type="domain" description="Prephenate dehydratase" evidence="7">
    <location>
        <begin position="372"/>
        <end position="548"/>
    </location>
</feature>
<evidence type="ECO:0000256" key="4">
    <source>
        <dbReference type="ARBA" id="ARBA00023141"/>
    </source>
</evidence>
<comment type="caution">
    <text evidence="9">The sequence shown here is derived from an EMBL/GenBank/DDBJ whole genome shotgun (WGS) entry which is preliminary data.</text>
</comment>
<dbReference type="Gene3D" id="3.30.70.260">
    <property type="match status" value="2"/>
</dbReference>
<dbReference type="Proteomes" id="UP001445335">
    <property type="component" value="Unassembled WGS sequence"/>
</dbReference>
<keyword evidence="10" id="KW-1185">Reference proteome</keyword>
<dbReference type="EMBL" id="JALJOU010000010">
    <property type="protein sequence ID" value="KAK9841834.1"/>
    <property type="molecule type" value="Genomic_DNA"/>
</dbReference>
<dbReference type="InterPro" id="IPR001086">
    <property type="entry name" value="Preph_deHydtase"/>
</dbReference>
<dbReference type="CDD" id="cd13631">
    <property type="entry name" value="PBP2_Ct-PDT_like"/>
    <property type="match status" value="2"/>
</dbReference>
<evidence type="ECO:0000259" key="7">
    <source>
        <dbReference type="PROSITE" id="PS51171"/>
    </source>
</evidence>
<evidence type="ECO:0000256" key="3">
    <source>
        <dbReference type="ARBA" id="ARBA00022605"/>
    </source>
</evidence>
<feature type="domain" description="ACT" evidence="8">
    <location>
        <begin position="224"/>
        <end position="313"/>
    </location>
</feature>
<sequence length="656" mass="70402">MDGGGSPTSLIVAHAVGTSVEQLEAPVTTQQRVAYQGAPGAYSEGAALKAVPDGEPLPCEQFEVAFQALTQWLAERAVLPIENSVGGSIHTVYDLLIRYRLHIVGEVNCEVRHCLLALPGVAKGDLRRVMSHPQALSQCDGYIRAMRGVACQAVLDTAGAAQDIARHGWRDAAAIASARAGDLYGLEVLDEGIQDMADNITRFLVLSRDPVISAPGDPRPHKTSLAFALPEGPGRLFKALSVFALRNLDICKIESRPMRSDLLVAAVAPGAGRRFRYLFYLDIVGNLADTAMQNALRHLQEVTTFLRVLGCYPKEASSLALQTVDLPDPIADAEAAGVPDPLHGNDELLFALASATGRSPQQAMADHRTAPAVAYKGLPGAYSEGAALKAVPGCRPLPCEQFDTAFQALSQWLAERAVLPIENSLGGSNHAVYDLLIRYRLHIVGEVMVAVRHCLLALPGVEKGDLRRVVSHYQALAQCDGYFRHLPGVVREVADDTAAAAKMIADTGCRDAAAIASARVGELYGLEALDTDIQDNTGNMTRFLVLSREALITSPADPRSFKTSVAFSFAEGPGQLFKALSVFALRDLDLYKVESRPMRSRPVAGDGAGGRQFQYLFHIDFAGNLAEESAQNALCHLAEFAPFLRVLGCYPCEAEA</sequence>
<dbReference type="InterPro" id="IPR018528">
    <property type="entry name" value="Preph_deHydtase_CS"/>
</dbReference>
<keyword evidence="6" id="KW-0456">Lyase</keyword>
<keyword evidence="3" id="KW-0028">Amino-acid biosynthesis</keyword>
<feature type="domain" description="ACT" evidence="8">
    <location>
        <begin position="564"/>
        <end position="651"/>
    </location>
</feature>
<dbReference type="Gene3D" id="3.40.190.10">
    <property type="entry name" value="Periplasmic binding protein-like II"/>
    <property type="match status" value="4"/>
</dbReference>
<feature type="domain" description="Prephenate dehydratase" evidence="7">
    <location>
        <begin position="32"/>
        <end position="208"/>
    </location>
</feature>
<dbReference type="PANTHER" id="PTHR21022">
    <property type="entry name" value="PREPHENATE DEHYDRATASE P PROTEIN"/>
    <property type="match status" value="1"/>
</dbReference>
<dbReference type="CDD" id="cd04905">
    <property type="entry name" value="ACT_CM-PDT"/>
    <property type="match status" value="2"/>
</dbReference>
<evidence type="ECO:0000256" key="5">
    <source>
        <dbReference type="ARBA" id="ARBA00023222"/>
    </source>
</evidence>
<dbReference type="FunFam" id="3.40.190.10:FF:000031">
    <property type="entry name" value="Arogenate dehydratase"/>
    <property type="match status" value="1"/>
</dbReference>
<organism evidence="9 10">
    <name type="scientific">Elliptochloris bilobata</name>
    <dbReference type="NCBI Taxonomy" id="381761"/>
    <lineage>
        <taxon>Eukaryota</taxon>
        <taxon>Viridiplantae</taxon>
        <taxon>Chlorophyta</taxon>
        <taxon>core chlorophytes</taxon>
        <taxon>Trebouxiophyceae</taxon>
        <taxon>Trebouxiophyceae incertae sedis</taxon>
        <taxon>Elliptochloris clade</taxon>
        <taxon>Elliptochloris</taxon>
    </lineage>
</organism>